<dbReference type="NCBIfam" id="TIGR04108">
    <property type="entry name" value="HutX"/>
    <property type="match status" value="1"/>
</dbReference>
<dbReference type="Gene3D" id="3.40.1570.10">
    <property type="entry name" value="HemS/ChuS/ChuX like domains"/>
    <property type="match status" value="1"/>
</dbReference>
<dbReference type="SUPFAM" id="SSF144064">
    <property type="entry name" value="Heme iron utilization protein-like"/>
    <property type="match status" value="1"/>
</dbReference>
<dbReference type="OrthoDB" id="8781266at2"/>
<dbReference type="EMBL" id="VCMV01000025">
    <property type="protein sequence ID" value="KAB0265933.1"/>
    <property type="molecule type" value="Genomic_DNA"/>
</dbReference>
<proteinExistence type="predicted"/>
<dbReference type="PIRSF" id="PIRSF030840">
    <property type="entry name" value="DUF1008"/>
    <property type="match status" value="1"/>
</dbReference>
<dbReference type="InterPro" id="IPR053733">
    <property type="entry name" value="Heme_Transport_Util_sf"/>
</dbReference>
<dbReference type="InterPro" id="IPR010413">
    <property type="entry name" value="HutX-like"/>
</dbReference>
<gene>
    <name evidence="1" type="primary">hutX</name>
    <name evidence="1" type="ORF">FEZ63_15990</name>
</gene>
<dbReference type="CDD" id="cd16829">
    <property type="entry name" value="ChuX_HutX-like"/>
    <property type="match status" value="1"/>
</dbReference>
<name>A0A5N3P873_9HYPH</name>
<reference evidence="1 2" key="1">
    <citation type="journal article" date="2019" name="Microorganisms">
        <title>Genome Insights into the Novel Species Microvirga brassicacearum, a Rapeseed Endophyte with Biotechnological Potential.</title>
        <authorList>
            <person name="Jimenez-Gomez A."/>
            <person name="Saati-Santamaria Z."/>
            <person name="Igual J.M."/>
            <person name="Rivas R."/>
            <person name="Mateos P.F."/>
            <person name="Garcia-Fraile P."/>
        </authorList>
    </citation>
    <scope>NUCLEOTIDE SEQUENCE [LARGE SCALE GENOMIC DNA]</scope>
    <source>
        <strain evidence="1 2">CDVBN77</strain>
    </source>
</reference>
<keyword evidence="2" id="KW-1185">Reference proteome</keyword>
<accession>A0A5N3P873</accession>
<dbReference type="Proteomes" id="UP000325684">
    <property type="component" value="Unassembled WGS sequence"/>
</dbReference>
<evidence type="ECO:0000313" key="1">
    <source>
        <dbReference type="EMBL" id="KAB0265933.1"/>
    </source>
</evidence>
<dbReference type="RefSeq" id="WP_150946257.1">
    <property type="nucleotide sequence ID" value="NZ_VCMV01000025.1"/>
</dbReference>
<dbReference type="Pfam" id="PF06228">
    <property type="entry name" value="ChuX_HutX"/>
    <property type="match status" value="1"/>
</dbReference>
<protein>
    <submittedName>
        <fullName evidence="1">Heme utilization cystosolic carrier protein HutX</fullName>
    </submittedName>
</protein>
<comment type="caution">
    <text evidence="1">The sequence shown here is derived from an EMBL/GenBank/DDBJ whole genome shotgun (WGS) entry which is preliminary data.</text>
</comment>
<organism evidence="1 2">
    <name type="scientific">Microvirga brassicacearum</name>
    <dbReference type="NCBI Taxonomy" id="2580413"/>
    <lineage>
        <taxon>Bacteria</taxon>
        <taxon>Pseudomonadati</taxon>
        <taxon>Pseudomonadota</taxon>
        <taxon>Alphaproteobacteria</taxon>
        <taxon>Hyphomicrobiales</taxon>
        <taxon>Methylobacteriaceae</taxon>
        <taxon>Microvirga</taxon>
    </lineage>
</organism>
<dbReference type="AlphaFoldDB" id="A0A5N3P873"/>
<sequence length="183" mass="20300">MMRPLSQTSVSCTTEASIRQGLEAKSDGVLEVVAADHNVPLQRVVDSLPAGMAIAADGSLFEQAWRDMTEWGEMTFIVHTRDGVFECSGAIPPESAGRGYFNVRGESPLSGHLKAERCRSIYFVDRPFFGKRSCPVHFINIDGEAMFKIFVGRNGDRSLKGDQVARFEALREMLSQHAHFAEF</sequence>
<evidence type="ECO:0000313" key="2">
    <source>
        <dbReference type="Proteomes" id="UP000325684"/>
    </source>
</evidence>